<protein>
    <submittedName>
        <fullName evidence="1">Uncharacterized protein</fullName>
    </submittedName>
</protein>
<dbReference type="AlphaFoldDB" id="A0AAD3TA55"/>
<proteinExistence type="predicted"/>
<name>A0AAD3TA55_NEPGR</name>
<organism evidence="1 2">
    <name type="scientific">Nepenthes gracilis</name>
    <name type="common">Slender pitcher plant</name>
    <dbReference type="NCBI Taxonomy" id="150966"/>
    <lineage>
        <taxon>Eukaryota</taxon>
        <taxon>Viridiplantae</taxon>
        <taxon>Streptophyta</taxon>
        <taxon>Embryophyta</taxon>
        <taxon>Tracheophyta</taxon>
        <taxon>Spermatophyta</taxon>
        <taxon>Magnoliopsida</taxon>
        <taxon>eudicotyledons</taxon>
        <taxon>Gunneridae</taxon>
        <taxon>Pentapetalae</taxon>
        <taxon>Caryophyllales</taxon>
        <taxon>Nepenthaceae</taxon>
        <taxon>Nepenthes</taxon>
    </lineage>
</organism>
<evidence type="ECO:0000313" key="1">
    <source>
        <dbReference type="EMBL" id="GMH26495.1"/>
    </source>
</evidence>
<gene>
    <name evidence="1" type="ORF">Nepgr_028338</name>
</gene>
<accession>A0AAD3TA55</accession>
<evidence type="ECO:0000313" key="2">
    <source>
        <dbReference type="Proteomes" id="UP001279734"/>
    </source>
</evidence>
<sequence length="129" mass="14651">MPLVVCHSRGKSWQVFGLLVCFNCLHEAVDRAAAYPAGPQRSLDGWWLDFSCCRFVPGQSRCPWKSSVTMWQIALVLWCREARQFCKGVVWVGFLCSVRLQNFYGVENTSMLQLALAMLFDGLSLNLLL</sequence>
<keyword evidence="2" id="KW-1185">Reference proteome</keyword>
<dbReference type="Proteomes" id="UP001279734">
    <property type="component" value="Unassembled WGS sequence"/>
</dbReference>
<reference evidence="1" key="1">
    <citation type="submission" date="2023-05" db="EMBL/GenBank/DDBJ databases">
        <title>Nepenthes gracilis genome sequencing.</title>
        <authorList>
            <person name="Fukushima K."/>
        </authorList>
    </citation>
    <scope>NUCLEOTIDE SEQUENCE</scope>
    <source>
        <strain evidence="1">SING2019-196</strain>
    </source>
</reference>
<comment type="caution">
    <text evidence="1">The sequence shown here is derived from an EMBL/GenBank/DDBJ whole genome shotgun (WGS) entry which is preliminary data.</text>
</comment>
<dbReference type="EMBL" id="BSYO01000031">
    <property type="protein sequence ID" value="GMH26495.1"/>
    <property type="molecule type" value="Genomic_DNA"/>
</dbReference>